<dbReference type="PANTHER" id="PTHR42928">
    <property type="entry name" value="TRICARBOXYLATE-BINDING PROTEIN"/>
    <property type="match status" value="1"/>
</dbReference>
<dbReference type="InterPro" id="IPR042100">
    <property type="entry name" value="Bug_dom1"/>
</dbReference>
<organism evidence="2 3">
    <name type="scientific">Comamonas testosteroni</name>
    <name type="common">Pseudomonas testosteroni</name>
    <dbReference type="NCBI Taxonomy" id="285"/>
    <lineage>
        <taxon>Bacteria</taxon>
        <taxon>Pseudomonadati</taxon>
        <taxon>Pseudomonadota</taxon>
        <taxon>Betaproteobacteria</taxon>
        <taxon>Burkholderiales</taxon>
        <taxon>Comamonadaceae</taxon>
        <taxon>Comamonas</taxon>
    </lineage>
</organism>
<reference evidence="2 3" key="1">
    <citation type="journal article" date="2019" name="Microbiol. Resour. Announc.">
        <title>Draft Genome Sequence of Comamonas testosteroni TA441, a Bacterium That Has a Cryptic Phenol Degradation Gene Cluster.</title>
        <authorList>
            <person name="Arai H."/>
            <person name="Ishii M."/>
        </authorList>
    </citation>
    <scope>NUCLEOTIDE SEQUENCE [LARGE SCALE GENOMIC DNA]</scope>
    <source>
        <strain evidence="2 3">TA441</strain>
    </source>
</reference>
<gene>
    <name evidence="2" type="ORF">CTTA_0828</name>
</gene>
<evidence type="ECO:0000313" key="2">
    <source>
        <dbReference type="EMBL" id="GEQ73823.1"/>
    </source>
</evidence>
<dbReference type="Pfam" id="PF03401">
    <property type="entry name" value="TctC"/>
    <property type="match status" value="1"/>
</dbReference>
<dbReference type="CDD" id="cd07012">
    <property type="entry name" value="PBP2_Bug_TTT"/>
    <property type="match status" value="1"/>
</dbReference>
<comment type="caution">
    <text evidence="2">The sequence shown here is derived from an EMBL/GenBank/DDBJ whole genome shotgun (WGS) entry which is preliminary data.</text>
</comment>
<dbReference type="AlphaFoldDB" id="A0A1Y1IV01"/>
<proteinExistence type="inferred from homology"/>
<comment type="similarity">
    <text evidence="1">Belongs to the UPF0065 (bug) family.</text>
</comment>
<accession>A0A1Y1IV01</accession>
<dbReference type="PANTHER" id="PTHR42928:SF5">
    <property type="entry name" value="BLR1237 PROTEIN"/>
    <property type="match status" value="1"/>
</dbReference>
<evidence type="ECO:0000256" key="1">
    <source>
        <dbReference type="ARBA" id="ARBA00006987"/>
    </source>
</evidence>
<dbReference type="Gene3D" id="3.40.190.150">
    <property type="entry name" value="Bordetella uptake gene, domain 1"/>
    <property type="match status" value="1"/>
</dbReference>
<name>A0A1Y1IV01_COMTE</name>
<dbReference type="EMBL" id="BKBW01000001">
    <property type="protein sequence ID" value="GEQ73823.1"/>
    <property type="molecule type" value="Genomic_DNA"/>
</dbReference>
<dbReference type="Proteomes" id="UP000323105">
    <property type="component" value="Unassembled WGS sequence"/>
</dbReference>
<evidence type="ECO:0000313" key="3">
    <source>
        <dbReference type="Proteomes" id="UP000323105"/>
    </source>
</evidence>
<dbReference type="InterPro" id="IPR005064">
    <property type="entry name" value="BUG"/>
</dbReference>
<dbReference type="Gene3D" id="3.40.190.10">
    <property type="entry name" value="Periplasmic binding protein-like II"/>
    <property type="match status" value="1"/>
</dbReference>
<dbReference type="SUPFAM" id="SSF53850">
    <property type="entry name" value="Periplasmic binding protein-like II"/>
    <property type="match status" value="1"/>
</dbReference>
<protein>
    <submittedName>
        <fullName evidence="2">MFS transporter</fullName>
    </submittedName>
</protein>
<dbReference type="PIRSF" id="PIRSF017082">
    <property type="entry name" value="YflP"/>
    <property type="match status" value="1"/>
</dbReference>
<sequence length="340" mass="36299">MTIHSAQSQMRRRRLNQLTMAVLAACALGTSVTAYAQVDAKWPDKPITLVLGYPAGGINDVIARKLAVELQSELKVPVIVDNRAGANGSIAANYVAKAKPDGYTVMFGAIGQVSVNQFLLAKMPYEPGDLIPVGKVADGANVLVVNAGKAKEFSSVAKLIEEAKRHPGKLNYGSFGTGSSSHLSAALFAQQAGIKVTHVPYKGSAPAMTDLLGGNLDFMFDSINTALPHIKAGKIIPLAVTKGQRSIALEGVPTFVESGLPNFTLASWFGLHLPKGTPESIVMKLNAALHKAQAKSDFIEYFKAQNIDITPSTPKEYGDFVASEDRRWGALIKELSIRIE</sequence>